<geneLocation type="plasmid" evidence="1 2">
    <name>pFA6</name>
</geneLocation>
<dbReference type="Proteomes" id="UP001348817">
    <property type="component" value="Plasmid pFA6"/>
</dbReference>
<accession>A0AAU9CUF4</accession>
<proteinExistence type="predicted"/>
<keyword evidence="2" id="KW-1185">Reference proteome</keyword>
<dbReference type="KEGG" id="fax:FUAX_51570"/>
<protein>
    <submittedName>
        <fullName evidence="1">Uncharacterized protein</fullName>
    </submittedName>
</protein>
<name>A0AAU9CUF4_9BACT</name>
<dbReference type="RefSeq" id="WP_338396026.1">
    <property type="nucleotide sequence ID" value="NZ_AP025320.1"/>
</dbReference>
<dbReference type="EMBL" id="AP025320">
    <property type="protein sequence ID" value="BDD12725.1"/>
    <property type="molecule type" value="Genomic_DNA"/>
</dbReference>
<gene>
    <name evidence="1" type="ORF">FUAX_51570</name>
</gene>
<evidence type="ECO:0000313" key="2">
    <source>
        <dbReference type="Proteomes" id="UP001348817"/>
    </source>
</evidence>
<reference evidence="1 2" key="1">
    <citation type="submission" date="2021-12" db="EMBL/GenBank/DDBJ databases">
        <title>Genome sequencing of bacteria with rrn-lacking chromosome and rrn-plasmid.</title>
        <authorList>
            <person name="Anda M."/>
            <person name="Iwasaki W."/>
        </authorList>
    </citation>
    <scope>NUCLEOTIDE SEQUENCE [LARGE SCALE GENOMIC DNA]</scope>
    <source>
        <strain evidence="1 2">DSM 100852</strain>
        <plasmid evidence="1 2">pFA6</plasmid>
    </source>
</reference>
<organism evidence="1 2">
    <name type="scientific">Fulvitalea axinellae</name>
    <dbReference type="NCBI Taxonomy" id="1182444"/>
    <lineage>
        <taxon>Bacteria</taxon>
        <taxon>Pseudomonadati</taxon>
        <taxon>Bacteroidota</taxon>
        <taxon>Cytophagia</taxon>
        <taxon>Cytophagales</taxon>
        <taxon>Persicobacteraceae</taxon>
        <taxon>Fulvitalea</taxon>
    </lineage>
</organism>
<dbReference type="AlphaFoldDB" id="A0AAU9CUF4"/>
<evidence type="ECO:0000313" key="1">
    <source>
        <dbReference type="EMBL" id="BDD12725.1"/>
    </source>
</evidence>
<sequence>MMVDRVFKFKGSEVRFESGVWTFVKPGFVQRIEENFENWLHVFPVLEYDPKSFIEFVKRPEVKGKDFPITNLVAFAIRNDGGYWLGLALEWLPFLDITYEIIESIKVRHRETSQKNRNTLWKYIICWEREQSKQLWEGLPKENGDVCRSVFADSLKDQGIDYEMLSDGEILVHGVIYKVV</sequence>
<keyword evidence="1" id="KW-0614">Plasmid</keyword>